<evidence type="ECO:0000313" key="3">
    <source>
        <dbReference type="Proteomes" id="UP000838756"/>
    </source>
</evidence>
<comment type="caution">
    <text evidence="2">The sequence shown here is derived from an EMBL/GenBank/DDBJ whole genome shotgun (WGS) entry which is preliminary data.</text>
</comment>
<protein>
    <submittedName>
        <fullName evidence="2">Jg11574 protein</fullName>
    </submittedName>
</protein>
<sequence length="97" mass="9508">MSVIDKKKPSPSRRGSSAGDGGSGSKSHTPAPSPQHYPENTVQGPAPKAPGGSTPTAKIPLPSASPSQAVKPPETGGVISSVASATASIVSVPLLQT</sequence>
<feature type="region of interest" description="Disordered" evidence="1">
    <location>
        <begin position="1"/>
        <end position="77"/>
    </location>
</feature>
<evidence type="ECO:0000256" key="1">
    <source>
        <dbReference type="SAM" id="MobiDB-lite"/>
    </source>
</evidence>
<organism evidence="2 3">
    <name type="scientific">Pararge aegeria aegeria</name>
    <dbReference type="NCBI Taxonomy" id="348720"/>
    <lineage>
        <taxon>Eukaryota</taxon>
        <taxon>Metazoa</taxon>
        <taxon>Ecdysozoa</taxon>
        <taxon>Arthropoda</taxon>
        <taxon>Hexapoda</taxon>
        <taxon>Insecta</taxon>
        <taxon>Pterygota</taxon>
        <taxon>Neoptera</taxon>
        <taxon>Endopterygota</taxon>
        <taxon>Lepidoptera</taxon>
        <taxon>Glossata</taxon>
        <taxon>Ditrysia</taxon>
        <taxon>Papilionoidea</taxon>
        <taxon>Nymphalidae</taxon>
        <taxon>Satyrinae</taxon>
        <taxon>Satyrini</taxon>
        <taxon>Parargina</taxon>
        <taxon>Pararge</taxon>
    </lineage>
</organism>
<gene>
    <name evidence="2" type="primary">jg11574</name>
    <name evidence="2" type="ORF">PAEG_LOCUS5144</name>
</gene>
<evidence type="ECO:0000313" key="2">
    <source>
        <dbReference type="EMBL" id="CAH2217228.1"/>
    </source>
</evidence>
<proteinExistence type="predicted"/>
<dbReference type="AlphaFoldDB" id="A0A8S4QPG5"/>
<reference evidence="2" key="1">
    <citation type="submission" date="2022-03" db="EMBL/GenBank/DDBJ databases">
        <authorList>
            <person name="Lindestad O."/>
        </authorList>
    </citation>
    <scope>NUCLEOTIDE SEQUENCE</scope>
</reference>
<dbReference type="Proteomes" id="UP000838756">
    <property type="component" value="Unassembled WGS sequence"/>
</dbReference>
<keyword evidence="3" id="KW-1185">Reference proteome</keyword>
<dbReference type="OrthoDB" id="7490155at2759"/>
<name>A0A8S4QPG5_9NEOP</name>
<dbReference type="EMBL" id="CAKXAJ010017850">
    <property type="protein sequence ID" value="CAH2217228.1"/>
    <property type="molecule type" value="Genomic_DNA"/>
</dbReference>
<accession>A0A8S4QPG5</accession>